<dbReference type="RefSeq" id="WP_053783591.1">
    <property type="nucleotide sequence ID" value="NZ_LITU01000081.1"/>
</dbReference>
<evidence type="ECO:0000259" key="1">
    <source>
        <dbReference type="PROSITE" id="PS51502"/>
    </source>
</evidence>
<evidence type="ECO:0000313" key="3">
    <source>
        <dbReference type="Proteomes" id="UP000037688"/>
    </source>
</evidence>
<dbReference type="PANTHER" id="PTHR37832:SF1">
    <property type="entry name" value="STRESS-RESPONSE A_B BARREL DOMAIN-CONTAINING PROTEIN"/>
    <property type="match status" value="1"/>
</dbReference>
<dbReference type="InterPro" id="IPR011008">
    <property type="entry name" value="Dimeric_a/b-barrel"/>
</dbReference>
<dbReference type="InterPro" id="IPR013097">
    <property type="entry name" value="Dabb"/>
</dbReference>
<protein>
    <submittedName>
        <fullName evidence="2">Stress responsive protein</fullName>
    </submittedName>
</protein>
<organism evidence="2 3">
    <name type="scientific">Paenibacillus xylanivorans</name>
    <dbReference type="NCBI Taxonomy" id="1705561"/>
    <lineage>
        <taxon>Bacteria</taxon>
        <taxon>Bacillati</taxon>
        <taxon>Bacillota</taxon>
        <taxon>Bacilli</taxon>
        <taxon>Bacillales</taxon>
        <taxon>Paenibacillaceae</taxon>
        <taxon>Paenibacillus</taxon>
    </lineage>
</organism>
<accession>A0A0N0UGR3</accession>
<dbReference type="Pfam" id="PF07876">
    <property type="entry name" value="Dabb"/>
    <property type="match status" value="1"/>
</dbReference>
<dbReference type="AlphaFoldDB" id="A0A0N0UGR3"/>
<dbReference type="Proteomes" id="UP000037688">
    <property type="component" value="Unassembled WGS sequence"/>
</dbReference>
<gene>
    <name evidence="2" type="ORF">AMS66_26215</name>
</gene>
<reference evidence="2 3" key="1">
    <citation type="submission" date="2015-08" db="EMBL/GenBank/DDBJ databases">
        <title>Draft genome sequence of cellulolytic and xylanolytic Paenibacillus sp. A59, isolated from a decaying forest soil from Patagonia, Argentina.</title>
        <authorList>
            <person name="Ghio S."/>
            <person name="Caceres A.M."/>
            <person name="Talia P."/>
            <person name="Grasso D."/>
            <person name="Campos E."/>
        </authorList>
    </citation>
    <scope>NUCLEOTIDE SEQUENCE [LARGE SCALE GENOMIC DNA]</scope>
    <source>
        <strain evidence="2 3">A59</strain>
    </source>
</reference>
<name>A0A0N0UGR3_9BACL</name>
<comment type="caution">
    <text evidence="2">The sequence shown here is derived from an EMBL/GenBank/DDBJ whole genome shotgun (WGS) entry which is preliminary data.</text>
</comment>
<keyword evidence="3" id="KW-1185">Reference proteome</keyword>
<dbReference type="Gene3D" id="3.30.70.100">
    <property type="match status" value="1"/>
</dbReference>
<proteinExistence type="predicted"/>
<dbReference type="PATRIC" id="fig|1705561.3.peg.5510"/>
<dbReference type="SMART" id="SM00886">
    <property type="entry name" value="Dabb"/>
    <property type="match status" value="1"/>
</dbReference>
<evidence type="ECO:0000313" key="2">
    <source>
        <dbReference type="EMBL" id="KOY13241.1"/>
    </source>
</evidence>
<dbReference type="PROSITE" id="PS51502">
    <property type="entry name" value="S_R_A_B_BARREL"/>
    <property type="match status" value="1"/>
</dbReference>
<sequence length="95" mass="10919">MIKHIVLFKMKDRSSESIEAAANVLRNLQGKIDVLVSLEVGIDVLRSDRSFDISLTAEFESLEDLQAYQVHPLHQEVIKYMNEVREQSIAVDYEI</sequence>
<feature type="domain" description="Stress-response A/B barrel" evidence="1">
    <location>
        <begin position="2"/>
        <end position="93"/>
    </location>
</feature>
<dbReference type="PANTHER" id="PTHR37832">
    <property type="entry name" value="BLL2683 PROTEIN"/>
    <property type="match status" value="1"/>
</dbReference>
<dbReference type="EMBL" id="LITU01000081">
    <property type="protein sequence ID" value="KOY13241.1"/>
    <property type="molecule type" value="Genomic_DNA"/>
</dbReference>
<dbReference type="SUPFAM" id="SSF54909">
    <property type="entry name" value="Dimeric alpha+beta barrel"/>
    <property type="match status" value="1"/>
</dbReference>
<dbReference type="OrthoDB" id="9808130at2"/>